<dbReference type="InterPro" id="IPR036572">
    <property type="entry name" value="Doublecortin_dom_sf"/>
</dbReference>
<evidence type="ECO:0000259" key="3">
    <source>
        <dbReference type="PROSITE" id="PS51490"/>
    </source>
</evidence>
<dbReference type="CDD" id="cd18368">
    <property type="entry name" value="BTB_POZ_KCTD9"/>
    <property type="match status" value="1"/>
</dbReference>
<comment type="caution">
    <text evidence="4">The sequence shown here is derived from an EMBL/GenBank/DDBJ whole genome shotgun (WGS) entry which is preliminary data.</text>
</comment>
<dbReference type="PROSITE" id="PS50097">
    <property type="entry name" value="BTB"/>
    <property type="match status" value="1"/>
</dbReference>
<dbReference type="GO" id="GO:0051260">
    <property type="term" value="P:protein homooligomerization"/>
    <property type="evidence" value="ECO:0007669"/>
    <property type="project" value="InterPro"/>
</dbReference>
<dbReference type="InterPro" id="IPR021789">
    <property type="entry name" value="KHA_dom"/>
</dbReference>
<evidence type="ECO:0000313" key="4">
    <source>
        <dbReference type="EMBL" id="KAK6632834.1"/>
    </source>
</evidence>
<dbReference type="SUPFAM" id="SSF54695">
    <property type="entry name" value="POZ domain"/>
    <property type="match status" value="1"/>
</dbReference>
<feature type="domain" description="Doublecortin" evidence="2">
    <location>
        <begin position="2"/>
        <end position="77"/>
    </location>
</feature>
<dbReference type="PANTHER" id="PTHR14136">
    <property type="entry name" value="BTB_POZ DOMAIN-CONTAINING PROTEIN KCTD9"/>
    <property type="match status" value="1"/>
</dbReference>
<dbReference type="GO" id="GO:0035556">
    <property type="term" value="P:intracellular signal transduction"/>
    <property type="evidence" value="ECO:0007669"/>
    <property type="project" value="InterPro"/>
</dbReference>
<dbReference type="Gene3D" id="2.160.20.80">
    <property type="entry name" value="E3 ubiquitin-protein ligase SopA"/>
    <property type="match status" value="1"/>
</dbReference>
<dbReference type="CDD" id="cd17073">
    <property type="entry name" value="KHA"/>
    <property type="match status" value="1"/>
</dbReference>
<feature type="domain" description="BTB" evidence="1">
    <location>
        <begin position="146"/>
        <end position="220"/>
    </location>
</feature>
<dbReference type="Proteomes" id="UP001372834">
    <property type="component" value="Unassembled WGS sequence"/>
</dbReference>
<evidence type="ECO:0000259" key="1">
    <source>
        <dbReference type="PROSITE" id="PS50097"/>
    </source>
</evidence>
<dbReference type="InterPro" id="IPR003131">
    <property type="entry name" value="T1-type_BTB"/>
</dbReference>
<evidence type="ECO:0008006" key="6">
    <source>
        <dbReference type="Google" id="ProtNLM"/>
    </source>
</evidence>
<name>A0AAN8S6E5_POLSC</name>
<dbReference type="SUPFAM" id="SSF89837">
    <property type="entry name" value="Doublecortin (DC)"/>
    <property type="match status" value="1"/>
</dbReference>
<reference evidence="4 5" key="1">
    <citation type="submission" date="2023-10" db="EMBL/GenBank/DDBJ databases">
        <title>Genomes of two closely related lineages of the louse Polyplax serrata with different host specificities.</title>
        <authorList>
            <person name="Martinu J."/>
            <person name="Tarabai H."/>
            <person name="Stefka J."/>
            <person name="Hypsa V."/>
        </authorList>
    </citation>
    <scope>NUCLEOTIDE SEQUENCE [LARGE SCALE GENOMIC DNA]</scope>
    <source>
        <strain evidence="4">HR10_N</strain>
    </source>
</reference>
<gene>
    <name evidence="4" type="ORF">RUM43_012573</name>
</gene>
<dbReference type="InterPro" id="IPR011333">
    <property type="entry name" value="SKP1/BTB/POZ_sf"/>
</dbReference>
<dbReference type="InterPro" id="IPR051082">
    <property type="entry name" value="Pentapeptide-BTB/POZ_domain"/>
</dbReference>
<dbReference type="InterPro" id="IPR001646">
    <property type="entry name" value="5peptide_repeat"/>
</dbReference>
<dbReference type="PROSITE" id="PS50309">
    <property type="entry name" value="DC"/>
    <property type="match status" value="1"/>
</dbReference>
<dbReference type="SUPFAM" id="SSF141571">
    <property type="entry name" value="Pentapeptide repeat-like"/>
    <property type="match status" value="1"/>
</dbReference>
<organism evidence="4 5">
    <name type="scientific">Polyplax serrata</name>
    <name type="common">Common mouse louse</name>
    <dbReference type="NCBI Taxonomy" id="468196"/>
    <lineage>
        <taxon>Eukaryota</taxon>
        <taxon>Metazoa</taxon>
        <taxon>Ecdysozoa</taxon>
        <taxon>Arthropoda</taxon>
        <taxon>Hexapoda</taxon>
        <taxon>Insecta</taxon>
        <taxon>Pterygota</taxon>
        <taxon>Neoptera</taxon>
        <taxon>Paraneoptera</taxon>
        <taxon>Psocodea</taxon>
        <taxon>Troctomorpha</taxon>
        <taxon>Phthiraptera</taxon>
        <taxon>Anoplura</taxon>
        <taxon>Polyplacidae</taxon>
        <taxon>Polyplax</taxon>
    </lineage>
</organism>
<dbReference type="Pfam" id="PF02214">
    <property type="entry name" value="BTB_2"/>
    <property type="match status" value="1"/>
</dbReference>
<dbReference type="SMART" id="SM00537">
    <property type="entry name" value="DCX"/>
    <property type="match status" value="1"/>
</dbReference>
<dbReference type="PROSITE" id="PS51490">
    <property type="entry name" value="KHA"/>
    <property type="match status" value="1"/>
</dbReference>
<feature type="domain" description="KHA" evidence="3">
    <location>
        <begin position="3"/>
        <end position="82"/>
    </location>
</feature>
<dbReference type="EMBL" id="JAWJWE010000006">
    <property type="protein sequence ID" value="KAK6632834.1"/>
    <property type="molecule type" value="Genomic_DNA"/>
</dbReference>
<evidence type="ECO:0000313" key="5">
    <source>
        <dbReference type="Proteomes" id="UP001372834"/>
    </source>
</evidence>
<sequence length="448" mass="49541">MRRVVLFRNGSQVDGKVVLVTNSLEELLKAASLKFKIEAKKLFTPQGGEVDDIKLLRDDDVLYVVQENEEFIRVEQNKCNYAPNVVLRDPSECDGNCTNCKLEGAKCNAADGCLGSCKNASSVALVRTSSLNSKRKKDISKLQDWVKLNVGGRIFTTSRSTLVTKEPTSMLARMFAQDDDSYLMTPSDLDENGAYLIDRSPTYFEPILNYLRNGQLIFDKNVNPAGILQEARFFRIESLVEHLENIISTQQRSQDISPLTRRDVINALITTSFTSDLRFQGVNLAGSDLSRLDLRNINFKYACLHGCRMVGTNLSFCCLERADLSHAVMESAQLLGAQMLCANLEGANLRGCNFEDPNGARTNMEGVNLKGANLECSNMTGVNLRVATLRNANLQNCDLRAAVLAGADLEKCDLSGSDLQEANLRGANLKDAAFELMLTPIHMSQTIR</sequence>
<dbReference type="Gene3D" id="3.10.20.230">
    <property type="entry name" value="Doublecortin domain"/>
    <property type="match status" value="1"/>
</dbReference>
<dbReference type="InterPro" id="IPR000210">
    <property type="entry name" value="BTB/POZ_dom"/>
</dbReference>
<dbReference type="SMART" id="SM00225">
    <property type="entry name" value="BTB"/>
    <property type="match status" value="1"/>
</dbReference>
<protein>
    <recommendedName>
        <fullName evidence="6">BTB/POZ domain-containing protein KCTD9</fullName>
    </recommendedName>
</protein>
<dbReference type="Pfam" id="PF00805">
    <property type="entry name" value="Pentapeptide"/>
    <property type="match status" value="3"/>
</dbReference>
<dbReference type="Gene3D" id="3.30.710.10">
    <property type="entry name" value="Potassium Channel Kv1.1, Chain A"/>
    <property type="match status" value="1"/>
</dbReference>
<dbReference type="AlphaFoldDB" id="A0AAN8S6E5"/>
<dbReference type="PANTHER" id="PTHR14136:SF17">
    <property type="entry name" value="BTB_POZ DOMAIN-CONTAINING PROTEIN KCTD9"/>
    <property type="match status" value="1"/>
</dbReference>
<dbReference type="InterPro" id="IPR003533">
    <property type="entry name" value="Doublecortin_dom"/>
</dbReference>
<accession>A0AAN8S6E5</accession>
<evidence type="ECO:0000259" key="2">
    <source>
        <dbReference type="PROSITE" id="PS50309"/>
    </source>
</evidence>
<dbReference type="Pfam" id="PF11834">
    <property type="entry name" value="KHA"/>
    <property type="match status" value="1"/>
</dbReference>
<proteinExistence type="predicted"/>